<name>A0A087BSV4_9BIFI</name>
<evidence type="ECO:0000313" key="1">
    <source>
        <dbReference type="EMBL" id="KFI74104.1"/>
    </source>
</evidence>
<dbReference type="Proteomes" id="UP000029014">
    <property type="component" value="Unassembled WGS sequence"/>
</dbReference>
<accession>A0A087BSV4</accession>
<dbReference type="eggNOG" id="COG4584">
    <property type="taxonomic scope" value="Bacteria"/>
</dbReference>
<comment type="caution">
    <text evidence="1">The sequence shown here is derived from an EMBL/GenBank/DDBJ whole genome shotgun (WGS) entry which is preliminary data.</text>
</comment>
<dbReference type="EMBL" id="JGZD01000003">
    <property type="protein sequence ID" value="KFI74104.1"/>
    <property type="molecule type" value="Genomic_DNA"/>
</dbReference>
<sequence>MDGNYYLAGPSWRGWSLEVGLRAFDVELRTQDGRVCAKLPRVYGSSPVTIRDPAVLLPALGRKTNGWPESTIRDDFPAKLRLAVDHMDAGDRRHAFRLIARASDSSGFDAAVRAGEHLIEQGRALDEASMMMLARRIKAGEPVDDVKAPDLRVYDAFMQRKEV</sequence>
<keyword evidence="2" id="KW-1185">Reference proteome</keyword>
<protein>
    <submittedName>
        <fullName evidence="1">Transposase</fullName>
    </submittedName>
</protein>
<gene>
    <name evidence="1" type="ORF">BMIN_1216</name>
</gene>
<proteinExistence type="predicted"/>
<dbReference type="AlphaFoldDB" id="A0A087BSV4"/>
<organism evidence="1 2">
    <name type="scientific">Bifidobacterium minimum</name>
    <dbReference type="NCBI Taxonomy" id="1693"/>
    <lineage>
        <taxon>Bacteria</taxon>
        <taxon>Bacillati</taxon>
        <taxon>Actinomycetota</taxon>
        <taxon>Actinomycetes</taxon>
        <taxon>Bifidobacteriales</taxon>
        <taxon>Bifidobacteriaceae</taxon>
        <taxon>Bifidobacterium</taxon>
    </lineage>
</organism>
<reference evidence="1 2" key="1">
    <citation type="submission" date="2014-03" db="EMBL/GenBank/DDBJ databases">
        <title>Genomics of Bifidobacteria.</title>
        <authorList>
            <person name="Ventura M."/>
            <person name="Milani C."/>
            <person name="Lugli G.A."/>
        </authorList>
    </citation>
    <scope>NUCLEOTIDE SEQUENCE [LARGE SCALE GENOMIC DNA]</scope>
    <source>
        <strain evidence="1 2">LMG 11592</strain>
    </source>
</reference>
<evidence type="ECO:0000313" key="2">
    <source>
        <dbReference type="Proteomes" id="UP000029014"/>
    </source>
</evidence>